<evidence type="ECO:0000313" key="12">
    <source>
        <dbReference type="EMBL" id="TDB56411.1"/>
    </source>
</evidence>
<dbReference type="OrthoDB" id="9796486at2"/>
<feature type="domain" description="FAD-binding FR-type" evidence="11">
    <location>
        <begin position="15"/>
        <end position="119"/>
    </location>
</feature>
<dbReference type="Pfam" id="PF00111">
    <property type="entry name" value="Fer2"/>
    <property type="match status" value="1"/>
</dbReference>
<evidence type="ECO:0000256" key="3">
    <source>
        <dbReference type="ARBA" id="ARBA00022714"/>
    </source>
</evidence>
<evidence type="ECO:0000256" key="5">
    <source>
        <dbReference type="ARBA" id="ARBA00022827"/>
    </source>
</evidence>
<dbReference type="PROSITE" id="PS51384">
    <property type="entry name" value="FAD_FR"/>
    <property type="match status" value="1"/>
</dbReference>
<accession>A0A1H2NZ17</accession>
<dbReference type="GO" id="GO:0046872">
    <property type="term" value="F:metal ion binding"/>
    <property type="evidence" value="ECO:0007669"/>
    <property type="project" value="UniProtKB-KW"/>
</dbReference>
<comment type="caution">
    <text evidence="12">The sequence shown here is derived from an EMBL/GenBank/DDBJ whole genome shotgun (WGS) entry which is preliminary data.</text>
</comment>
<dbReference type="InterPro" id="IPR006058">
    <property type="entry name" value="2Fe2S_fd_BS"/>
</dbReference>
<evidence type="ECO:0000256" key="2">
    <source>
        <dbReference type="ARBA" id="ARBA00022630"/>
    </source>
</evidence>
<evidence type="ECO:0000256" key="6">
    <source>
        <dbReference type="ARBA" id="ARBA00023002"/>
    </source>
</evidence>
<dbReference type="InterPro" id="IPR017927">
    <property type="entry name" value="FAD-bd_FR_type"/>
</dbReference>
<keyword evidence="7" id="KW-0408">Iron</keyword>
<gene>
    <name evidence="12" type="ORF">EIY72_28945</name>
</gene>
<protein>
    <submittedName>
        <fullName evidence="12">Ferredoxin--NADP reductase</fullName>
    </submittedName>
</protein>
<keyword evidence="3" id="KW-0001">2Fe-2S</keyword>
<dbReference type="InterPro" id="IPR036010">
    <property type="entry name" value="2Fe-2S_ferredoxin-like_sf"/>
</dbReference>
<dbReference type="CDD" id="cd06214">
    <property type="entry name" value="PA_degradation_oxidoreductase_like"/>
    <property type="match status" value="1"/>
</dbReference>
<keyword evidence="6" id="KW-0560">Oxidoreductase</keyword>
<dbReference type="Gene3D" id="2.40.30.10">
    <property type="entry name" value="Translation factors"/>
    <property type="match status" value="1"/>
</dbReference>
<dbReference type="PANTHER" id="PTHR47354:SF8">
    <property type="entry name" value="1,2-PHENYLACETYL-COA EPOXIDASE, SUBUNIT E"/>
    <property type="match status" value="1"/>
</dbReference>
<dbReference type="InterPro" id="IPR050415">
    <property type="entry name" value="MRET"/>
</dbReference>
<evidence type="ECO:0000259" key="11">
    <source>
        <dbReference type="PROSITE" id="PS51384"/>
    </source>
</evidence>
<dbReference type="Proteomes" id="UP000295254">
    <property type="component" value="Unassembled WGS sequence"/>
</dbReference>
<dbReference type="InterPro" id="IPR008333">
    <property type="entry name" value="Cbr1-like_FAD-bd_dom"/>
</dbReference>
<dbReference type="GO" id="GO:0016491">
    <property type="term" value="F:oxidoreductase activity"/>
    <property type="evidence" value="ECO:0007669"/>
    <property type="project" value="UniProtKB-KW"/>
</dbReference>
<dbReference type="SUPFAM" id="SSF52343">
    <property type="entry name" value="Ferredoxin reductase-like, C-terminal NADP-linked domain"/>
    <property type="match status" value="1"/>
</dbReference>
<keyword evidence="5" id="KW-0274">FAD</keyword>
<dbReference type="PRINTS" id="PR00371">
    <property type="entry name" value="FPNCR"/>
</dbReference>
<dbReference type="SUPFAM" id="SSF63380">
    <property type="entry name" value="Riboflavin synthase domain-like"/>
    <property type="match status" value="1"/>
</dbReference>
<dbReference type="EMBL" id="RRZK01000038">
    <property type="protein sequence ID" value="TDB56411.1"/>
    <property type="molecule type" value="Genomic_DNA"/>
</dbReference>
<evidence type="ECO:0000256" key="7">
    <source>
        <dbReference type="ARBA" id="ARBA00023004"/>
    </source>
</evidence>
<comment type="cofactor">
    <cofactor evidence="1">
        <name>FAD</name>
        <dbReference type="ChEBI" id="CHEBI:57692"/>
    </cofactor>
</comment>
<dbReference type="InterPro" id="IPR039261">
    <property type="entry name" value="FNR_nucleotide-bd"/>
</dbReference>
<dbReference type="InterPro" id="IPR012675">
    <property type="entry name" value="Beta-grasp_dom_sf"/>
</dbReference>
<feature type="domain" description="2Fe-2S ferredoxin-type" evidence="10">
    <location>
        <begin position="273"/>
        <end position="362"/>
    </location>
</feature>
<dbReference type="SUPFAM" id="SSF54292">
    <property type="entry name" value="2Fe-2S ferredoxin-like"/>
    <property type="match status" value="1"/>
</dbReference>
<evidence type="ECO:0000256" key="4">
    <source>
        <dbReference type="ARBA" id="ARBA00022723"/>
    </source>
</evidence>
<dbReference type="PANTHER" id="PTHR47354">
    <property type="entry name" value="NADH OXIDOREDUCTASE HCR"/>
    <property type="match status" value="1"/>
</dbReference>
<dbReference type="CDD" id="cd00207">
    <property type="entry name" value="fer2"/>
    <property type="match status" value="1"/>
</dbReference>
<keyword evidence="4" id="KW-0479">Metal-binding</keyword>
<keyword evidence="2" id="KW-0285">Flavoprotein</keyword>
<dbReference type="GO" id="GO:0050660">
    <property type="term" value="F:flavin adenine dinucleotide binding"/>
    <property type="evidence" value="ECO:0007669"/>
    <property type="project" value="TreeGrafter"/>
</dbReference>
<dbReference type="PROSITE" id="PS00197">
    <property type="entry name" value="2FE2S_FER_1"/>
    <property type="match status" value="1"/>
</dbReference>
<dbReference type="Pfam" id="PF00175">
    <property type="entry name" value="NAD_binding_1"/>
    <property type="match status" value="1"/>
</dbReference>
<dbReference type="Gene3D" id="3.10.20.30">
    <property type="match status" value="1"/>
</dbReference>
<keyword evidence="13" id="KW-1185">Reference proteome</keyword>
<dbReference type="PRINTS" id="PR00410">
    <property type="entry name" value="PHEHYDRXLASE"/>
</dbReference>
<name>A0A1H2NZ17_PSEVA</name>
<comment type="cofactor">
    <cofactor evidence="9">
        <name>[2Fe-2S] cluster</name>
        <dbReference type="ChEBI" id="CHEBI:190135"/>
    </cofactor>
</comment>
<dbReference type="STRING" id="95300.SAMN05216558_3290"/>
<dbReference type="InterPro" id="IPR001041">
    <property type="entry name" value="2Fe-2S_ferredoxin-type"/>
</dbReference>
<evidence type="ECO:0000259" key="10">
    <source>
        <dbReference type="PROSITE" id="PS51085"/>
    </source>
</evidence>
<evidence type="ECO:0000256" key="1">
    <source>
        <dbReference type="ARBA" id="ARBA00001974"/>
    </source>
</evidence>
<dbReference type="InterPro" id="IPR001433">
    <property type="entry name" value="OxRdtase_FAD/NAD-bd"/>
</dbReference>
<keyword evidence="8" id="KW-0411">Iron-sulfur</keyword>
<sequence length="362" mass="39367">MGTQQQNLTPAQATTGSVSLQVCAVIDETADARSLVLDVPPTLRERFRYKPGQFLSFRVPFAGKVLTRCYSMASSPHADALPKVTVKRVDGGRVSNWMNEVQVGDWLEVLPPAGLFCLDERHATDNDRPLVLFGGGSGITPVFSILKSTLQSSTRPIKLVYANRDEASVIFKDELCRLIKAHPDQLHVVHVLDSVQGFLTEAQVRHLLRGSAGGDYFICGPGPFMDTVERTLLAMGEPADCIHVERFVSPPDPDELLAEEALAREAAMASHCEALIIELDGQQHEIPCQPGDTLLQSCKTAGLDVPSSCEEGFCGACMCVVKEGEVQLARNDVLTPKELADGWTLACQSRPTGAKVRLKFPD</sequence>
<dbReference type="InterPro" id="IPR017938">
    <property type="entry name" value="Riboflavin_synthase-like_b-brl"/>
</dbReference>
<proteinExistence type="predicted"/>
<dbReference type="PROSITE" id="PS51085">
    <property type="entry name" value="2FE2S_FER_2"/>
    <property type="match status" value="1"/>
</dbReference>
<reference evidence="13" key="1">
    <citation type="journal article" date="2019" name="bioRxiv">
        <title>Bacterially produced spermidine induces plant systemic susceptibility to pathogens.</title>
        <authorList>
            <person name="Melnyk R.A."/>
            <person name="Beskrovnaya P.A."/>
            <person name="Liu Z."/>
            <person name="Song Y."/>
            <person name="Haney C.H."/>
        </authorList>
    </citation>
    <scope>NUCLEOTIDE SEQUENCE [LARGE SCALE GENOMIC DNA]</scope>
    <source>
        <strain evidence="13">Dha-51</strain>
    </source>
</reference>
<dbReference type="RefSeq" id="WP_093224354.1">
    <property type="nucleotide sequence ID" value="NZ_LT629803.1"/>
</dbReference>
<dbReference type="Gene3D" id="3.40.50.80">
    <property type="entry name" value="Nucleotide-binding domain of ferredoxin-NADP reductase (FNR) module"/>
    <property type="match status" value="1"/>
</dbReference>
<evidence type="ECO:0000256" key="9">
    <source>
        <dbReference type="ARBA" id="ARBA00034078"/>
    </source>
</evidence>
<evidence type="ECO:0000313" key="13">
    <source>
        <dbReference type="Proteomes" id="UP000295254"/>
    </source>
</evidence>
<organism evidence="12 13">
    <name type="scientific">Pseudomonas vancouverensis</name>
    <dbReference type="NCBI Taxonomy" id="95300"/>
    <lineage>
        <taxon>Bacteria</taxon>
        <taxon>Pseudomonadati</taxon>
        <taxon>Pseudomonadota</taxon>
        <taxon>Gammaproteobacteria</taxon>
        <taxon>Pseudomonadales</taxon>
        <taxon>Pseudomonadaceae</taxon>
        <taxon>Pseudomonas</taxon>
    </lineage>
</organism>
<dbReference type="Pfam" id="PF00970">
    <property type="entry name" value="FAD_binding_6"/>
    <property type="match status" value="1"/>
</dbReference>
<evidence type="ECO:0000256" key="8">
    <source>
        <dbReference type="ARBA" id="ARBA00023014"/>
    </source>
</evidence>
<dbReference type="AlphaFoldDB" id="A0A1H2NZ17"/>
<dbReference type="GO" id="GO:0051537">
    <property type="term" value="F:2 iron, 2 sulfur cluster binding"/>
    <property type="evidence" value="ECO:0007669"/>
    <property type="project" value="UniProtKB-KW"/>
</dbReference>
<dbReference type="InterPro" id="IPR001709">
    <property type="entry name" value="Flavoprot_Pyr_Nucl_cyt_Rdtase"/>
</dbReference>